<dbReference type="PANTHER" id="PTHR11880">
    <property type="entry name" value="RIBOSOMAL PROTEIN S19P FAMILY MEMBER"/>
    <property type="match status" value="1"/>
</dbReference>
<feature type="compositionally biased region" description="Basic residues" evidence="12">
    <location>
        <begin position="188"/>
        <end position="202"/>
    </location>
</feature>
<dbReference type="NCBIfam" id="TIGR01050">
    <property type="entry name" value="rpsS_bact"/>
    <property type="match status" value="1"/>
</dbReference>
<accession>A0A0G2YMJ3</accession>
<dbReference type="EMBL" id="KP963179">
    <property type="protein sequence ID" value="AKI85063.1"/>
    <property type="molecule type" value="mRNA"/>
</dbReference>
<dbReference type="GO" id="GO:0000028">
    <property type="term" value="P:ribosomal small subunit assembly"/>
    <property type="evidence" value="ECO:0007669"/>
    <property type="project" value="TreeGrafter"/>
</dbReference>
<evidence type="ECO:0000313" key="13">
    <source>
        <dbReference type="EMBL" id="AKI85063.1"/>
    </source>
</evidence>
<dbReference type="PROSITE" id="PS00323">
    <property type="entry name" value="RIBOSOMAL_S19"/>
    <property type="match status" value="1"/>
</dbReference>
<dbReference type="GO" id="GO:0006412">
    <property type="term" value="P:translation"/>
    <property type="evidence" value="ECO:0007669"/>
    <property type="project" value="InterPro"/>
</dbReference>
<keyword evidence="7 11" id="KW-0687">Ribonucleoprotein</keyword>
<geneLocation type="mitochondrion" evidence="13"/>
<dbReference type="FunFam" id="3.30.860.10:FF:000001">
    <property type="entry name" value="30S ribosomal protein S19"/>
    <property type="match status" value="1"/>
</dbReference>
<dbReference type="HAMAP" id="MF_00531">
    <property type="entry name" value="Ribosomal_uS19"/>
    <property type="match status" value="1"/>
</dbReference>
<reference evidence="13" key="1">
    <citation type="submission" date="2015-03" db="EMBL/GenBank/DDBJ databases">
        <title>Dynamic evolution of Geranium mitochondrial genomes through multiple horizontal and intracellular gene transfers.</title>
        <authorList>
            <person name="Park S."/>
            <person name="Grewe F."/>
            <person name="Zhu A."/>
            <person name="Ruhlman T.A."/>
            <person name="Sabir J."/>
            <person name="Mower J.P."/>
            <person name="Jansen R.K."/>
        </authorList>
    </citation>
    <scope>NUCLEOTIDE SEQUENCE</scope>
</reference>
<evidence type="ECO:0000256" key="2">
    <source>
        <dbReference type="ARBA" id="ARBA00004474"/>
    </source>
</evidence>
<keyword evidence="5 11" id="KW-0689">Ribosomal protein</keyword>
<gene>
    <name evidence="13" type="primary">rps19</name>
</gene>
<proteinExistence type="evidence at transcript level"/>
<evidence type="ECO:0000256" key="10">
    <source>
        <dbReference type="ARBA" id="ARBA00044183"/>
    </source>
</evidence>
<feature type="region of interest" description="Disordered" evidence="12">
    <location>
        <begin position="87"/>
        <end position="106"/>
    </location>
</feature>
<evidence type="ECO:0000256" key="12">
    <source>
        <dbReference type="SAM" id="MobiDB-lite"/>
    </source>
</evidence>
<dbReference type="InterPro" id="IPR005732">
    <property type="entry name" value="Ribosomal_uS19_bac-type"/>
</dbReference>
<dbReference type="GO" id="GO:0005763">
    <property type="term" value="C:mitochondrial small ribosomal subunit"/>
    <property type="evidence" value="ECO:0007669"/>
    <property type="project" value="TreeGrafter"/>
</dbReference>
<evidence type="ECO:0000256" key="5">
    <source>
        <dbReference type="ARBA" id="ARBA00022980"/>
    </source>
</evidence>
<evidence type="ECO:0000256" key="11">
    <source>
        <dbReference type="RuleBase" id="RU003485"/>
    </source>
</evidence>
<keyword evidence="6 13" id="KW-0496">Mitochondrion</keyword>
<evidence type="ECO:0000256" key="4">
    <source>
        <dbReference type="ARBA" id="ARBA00022640"/>
    </source>
</evidence>
<dbReference type="PANTHER" id="PTHR11880:SF67">
    <property type="entry name" value="SMALL RIBOSOMAL SUBUNIT PROTEIN US19M"/>
    <property type="match status" value="1"/>
</dbReference>
<comment type="similarity">
    <text evidence="3 11">Belongs to the universal ribosomal protein uS19 family.</text>
</comment>
<evidence type="ECO:0000256" key="6">
    <source>
        <dbReference type="ARBA" id="ARBA00023128"/>
    </source>
</evidence>
<feature type="region of interest" description="Disordered" evidence="12">
    <location>
        <begin position="182"/>
        <end position="202"/>
    </location>
</feature>
<sequence>MATRTMLGALRRTVRPDLPSTFANSRSAITSYLAEQGGISINPASGTVSQCQHFCHRNCHCSSTPVFRRALVPSSLSPSRASIRLVHGSSKNVSEKDANQATQESLDSTVRSIWKNPFVDNCLLRIKDDKARIENVKIWSRRSTILPEFVGSTVQIYNGKQFVRVKITDEKVGHKFGEFAPTRSHNNNNKKKVVQLKKGKKK</sequence>
<dbReference type="InterPro" id="IPR023575">
    <property type="entry name" value="Ribosomal_uS19_SF"/>
</dbReference>
<dbReference type="PRINTS" id="PR00975">
    <property type="entry name" value="RIBOSOMALS19"/>
</dbReference>
<dbReference type="GO" id="GO:0003723">
    <property type="term" value="F:RNA binding"/>
    <property type="evidence" value="ECO:0007669"/>
    <property type="project" value="InterPro"/>
</dbReference>
<evidence type="ECO:0000256" key="3">
    <source>
        <dbReference type="ARBA" id="ARBA00007345"/>
    </source>
</evidence>
<dbReference type="Pfam" id="PF00203">
    <property type="entry name" value="Ribosomal_S19"/>
    <property type="match status" value="1"/>
</dbReference>
<protein>
    <recommendedName>
        <fullName evidence="8">Small ribosomal subunit protein uS19c</fullName>
    </recommendedName>
    <alternativeName>
        <fullName evidence="9">30S ribosomal protein S19, chloroplastic</fullName>
    </alternativeName>
    <alternativeName>
        <fullName evidence="10">Small ribosomal subunit protein uS19m</fullName>
    </alternativeName>
</protein>
<keyword evidence="4" id="KW-0934">Plastid</keyword>
<dbReference type="GO" id="GO:0003735">
    <property type="term" value="F:structural constituent of ribosome"/>
    <property type="evidence" value="ECO:0007669"/>
    <property type="project" value="InterPro"/>
</dbReference>
<evidence type="ECO:0000256" key="8">
    <source>
        <dbReference type="ARBA" id="ARBA00035253"/>
    </source>
</evidence>
<evidence type="ECO:0000256" key="9">
    <source>
        <dbReference type="ARBA" id="ARBA00035495"/>
    </source>
</evidence>
<dbReference type="InterPro" id="IPR020934">
    <property type="entry name" value="Ribosomal_uS19_CS"/>
</dbReference>
<dbReference type="GO" id="GO:0009536">
    <property type="term" value="C:plastid"/>
    <property type="evidence" value="ECO:0007669"/>
    <property type="project" value="UniProtKB-SubCell"/>
</dbReference>
<name>A0A0G2YMJ3_9ROSI</name>
<dbReference type="SUPFAM" id="SSF54570">
    <property type="entry name" value="Ribosomal protein S19"/>
    <property type="match status" value="1"/>
</dbReference>
<dbReference type="AlphaFoldDB" id="A0A0G2YMJ3"/>
<dbReference type="InterPro" id="IPR002222">
    <property type="entry name" value="Ribosomal_uS19"/>
</dbReference>
<evidence type="ECO:0000256" key="1">
    <source>
        <dbReference type="ARBA" id="ARBA00004173"/>
    </source>
</evidence>
<comment type="subcellular location">
    <subcellularLocation>
        <location evidence="1">Mitochondrion</location>
    </subcellularLocation>
    <subcellularLocation>
        <location evidence="2">Plastid</location>
    </subcellularLocation>
</comment>
<organism evidence="13">
    <name type="scientific">Pelargonium cotyledonis</name>
    <dbReference type="NCBI Taxonomy" id="28968"/>
    <lineage>
        <taxon>Eukaryota</taxon>
        <taxon>Viridiplantae</taxon>
        <taxon>Streptophyta</taxon>
        <taxon>Embryophyta</taxon>
        <taxon>Tracheophyta</taxon>
        <taxon>Spermatophyta</taxon>
        <taxon>Magnoliopsida</taxon>
        <taxon>eudicotyledons</taxon>
        <taxon>Gunneridae</taxon>
        <taxon>Pentapetalae</taxon>
        <taxon>rosids</taxon>
        <taxon>malvids</taxon>
        <taxon>Geraniales</taxon>
        <taxon>Geraniaceae</taxon>
        <taxon>Pelargonium</taxon>
    </lineage>
</organism>
<dbReference type="Gene3D" id="3.30.860.10">
    <property type="entry name" value="30s Ribosomal Protein S19, Chain A"/>
    <property type="match status" value="1"/>
</dbReference>
<evidence type="ECO:0000256" key="7">
    <source>
        <dbReference type="ARBA" id="ARBA00023274"/>
    </source>
</evidence>